<dbReference type="AlphaFoldDB" id="X1GD04"/>
<organism evidence="1">
    <name type="scientific">marine sediment metagenome</name>
    <dbReference type="NCBI Taxonomy" id="412755"/>
    <lineage>
        <taxon>unclassified sequences</taxon>
        <taxon>metagenomes</taxon>
        <taxon>ecological metagenomes</taxon>
    </lineage>
</organism>
<gene>
    <name evidence="1" type="ORF">S03H2_23114</name>
</gene>
<accession>X1GD04</accession>
<evidence type="ECO:0000313" key="1">
    <source>
        <dbReference type="EMBL" id="GAH42700.1"/>
    </source>
</evidence>
<name>X1GD04_9ZZZZ</name>
<protein>
    <submittedName>
        <fullName evidence="1">Uncharacterized protein</fullName>
    </submittedName>
</protein>
<reference evidence="1" key="1">
    <citation type="journal article" date="2014" name="Front. Microbiol.">
        <title>High frequency of phylogenetically diverse reductive dehalogenase-homologous genes in deep subseafloor sedimentary metagenomes.</title>
        <authorList>
            <person name="Kawai M."/>
            <person name="Futagami T."/>
            <person name="Toyoda A."/>
            <person name="Takaki Y."/>
            <person name="Nishi S."/>
            <person name="Hori S."/>
            <person name="Arai W."/>
            <person name="Tsubouchi T."/>
            <person name="Morono Y."/>
            <person name="Uchiyama I."/>
            <person name="Ito T."/>
            <person name="Fujiyama A."/>
            <person name="Inagaki F."/>
            <person name="Takami H."/>
        </authorList>
    </citation>
    <scope>NUCLEOTIDE SEQUENCE</scope>
    <source>
        <strain evidence="1">Expedition CK06-06</strain>
    </source>
</reference>
<comment type="caution">
    <text evidence="1">The sequence shown here is derived from an EMBL/GenBank/DDBJ whole genome shotgun (WGS) entry which is preliminary data.</text>
</comment>
<proteinExistence type="predicted"/>
<sequence>MHRDHDIFVRAINDRRKVVLNYLNDKHRLNCNRLCVPVYYSPTPTEEGDFDCYYLWDLKDDIGKRFLGLPPSQIMSMELRANSS</sequence>
<feature type="non-terminal residue" evidence="1">
    <location>
        <position position="84"/>
    </location>
</feature>
<dbReference type="EMBL" id="BARU01012571">
    <property type="protein sequence ID" value="GAH42700.1"/>
    <property type="molecule type" value="Genomic_DNA"/>
</dbReference>